<sequence>RNRLIAARDLAHCLTVASFNVGRKTTDRQKWSHWDCLKPGQLFFHQRVDNAGTIHVSALGGFAQLPVTQQNVVTAAIEAAVPGAAPPALGSAAEIARRASKAERRRISKQTRSDVVSLHACLAKAHRILGKKNFVSDSIQLI</sequence>
<accession>A0A1X6N573</accession>
<dbReference type="AlphaFoldDB" id="A0A1X6N573"/>
<organism evidence="1 2">
    <name type="scientific">Postia placenta MAD-698-R-SB12</name>
    <dbReference type="NCBI Taxonomy" id="670580"/>
    <lineage>
        <taxon>Eukaryota</taxon>
        <taxon>Fungi</taxon>
        <taxon>Dikarya</taxon>
        <taxon>Basidiomycota</taxon>
        <taxon>Agaricomycotina</taxon>
        <taxon>Agaricomycetes</taxon>
        <taxon>Polyporales</taxon>
        <taxon>Adustoporiaceae</taxon>
        <taxon>Rhodonia</taxon>
    </lineage>
</organism>
<dbReference type="EMBL" id="KZ110594">
    <property type="protein sequence ID" value="OSX63799.1"/>
    <property type="molecule type" value="Genomic_DNA"/>
</dbReference>
<dbReference type="Proteomes" id="UP000194127">
    <property type="component" value="Unassembled WGS sequence"/>
</dbReference>
<feature type="non-terminal residue" evidence="1">
    <location>
        <position position="1"/>
    </location>
</feature>
<reference evidence="1 2" key="1">
    <citation type="submission" date="2017-04" db="EMBL/GenBank/DDBJ databases">
        <title>Genome Sequence of the Model Brown-Rot Fungus Postia placenta SB12.</title>
        <authorList>
            <consortium name="DOE Joint Genome Institute"/>
            <person name="Gaskell J."/>
            <person name="Kersten P."/>
            <person name="Larrondo L.F."/>
            <person name="Canessa P."/>
            <person name="Martinez D."/>
            <person name="Hibbett D."/>
            <person name="Schmoll M."/>
            <person name="Kubicek C.P."/>
            <person name="Martinez A.T."/>
            <person name="Yadav J."/>
            <person name="Master E."/>
            <person name="Magnuson J.K."/>
            <person name="James T."/>
            <person name="Yaver D."/>
            <person name="Berka R."/>
            <person name="Labutti K."/>
            <person name="Lipzen A."/>
            <person name="Aerts A."/>
            <person name="Barry K."/>
            <person name="Henrissat B."/>
            <person name="Blanchette R."/>
            <person name="Grigoriev I."/>
            <person name="Cullen D."/>
        </authorList>
    </citation>
    <scope>NUCLEOTIDE SEQUENCE [LARGE SCALE GENOMIC DNA]</scope>
    <source>
        <strain evidence="1 2">MAD-698-R-SB12</strain>
    </source>
</reference>
<evidence type="ECO:0000313" key="2">
    <source>
        <dbReference type="Proteomes" id="UP000194127"/>
    </source>
</evidence>
<name>A0A1X6N573_9APHY</name>
<protein>
    <submittedName>
        <fullName evidence="1">Uncharacterized protein</fullName>
    </submittedName>
</protein>
<dbReference type="RefSeq" id="XP_024340593.1">
    <property type="nucleotide sequence ID" value="XM_024484801.1"/>
</dbReference>
<proteinExistence type="predicted"/>
<dbReference type="OrthoDB" id="10388958at2759"/>
<evidence type="ECO:0000313" key="1">
    <source>
        <dbReference type="EMBL" id="OSX63799.1"/>
    </source>
</evidence>
<gene>
    <name evidence="1" type="ORF">POSPLADRAFT_1137561</name>
</gene>
<dbReference type="GeneID" id="36329750"/>
<keyword evidence="2" id="KW-1185">Reference proteome</keyword>